<organism evidence="7 8">
    <name type="scientific">Babjeviella inositovora NRRL Y-12698</name>
    <dbReference type="NCBI Taxonomy" id="984486"/>
    <lineage>
        <taxon>Eukaryota</taxon>
        <taxon>Fungi</taxon>
        <taxon>Dikarya</taxon>
        <taxon>Ascomycota</taxon>
        <taxon>Saccharomycotina</taxon>
        <taxon>Pichiomycetes</taxon>
        <taxon>Serinales incertae sedis</taxon>
        <taxon>Babjeviella</taxon>
    </lineage>
</organism>
<dbReference type="InterPro" id="IPR036345">
    <property type="entry name" value="ExoRNase_PH_dom2_sf"/>
</dbReference>
<dbReference type="SUPFAM" id="SSF54211">
    <property type="entry name" value="Ribosomal protein S5 domain 2-like"/>
    <property type="match status" value="1"/>
</dbReference>
<comment type="subcellular location">
    <subcellularLocation>
        <location evidence="1">Cytoplasm</location>
    </subcellularLocation>
    <subcellularLocation>
        <location evidence="2">Nucleus</location>
        <location evidence="2">Nucleolus</location>
    </subcellularLocation>
</comment>
<gene>
    <name evidence="7" type="ORF">BABINDRAFT_160919</name>
</gene>
<dbReference type="STRING" id="984486.A0A1E3QSK3"/>
<evidence type="ECO:0000313" key="7">
    <source>
        <dbReference type="EMBL" id="ODQ80683.1"/>
    </source>
</evidence>
<dbReference type="InterPro" id="IPR020568">
    <property type="entry name" value="Ribosomal_Su5_D2-typ_SF"/>
</dbReference>
<dbReference type="GO" id="GO:0000177">
    <property type="term" value="C:cytoplasmic exosome (RNase complex)"/>
    <property type="evidence" value="ECO:0007669"/>
    <property type="project" value="EnsemblFungi"/>
</dbReference>
<protein>
    <recommendedName>
        <fullName evidence="6">Ribosomal RNA-processing protein 42</fullName>
    </recommendedName>
</protein>
<reference evidence="8" key="1">
    <citation type="submission" date="2016-05" db="EMBL/GenBank/DDBJ databases">
        <title>Comparative genomics of biotechnologically important yeasts.</title>
        <authorList>
            <consortium name="DOE Joint Genome Institute"/>
            <person name="Riley R."/>
            <person name="Haridas S."/>
            <person name="Wolfe K.H."/>
            <person name="Lopes M.R."/>
            <person name="Hittinger C.T."/>
            <person name="Goker M."/>
            <person name="Salamov A."/>
            <person name="Wisecaver J."/>
            <person name="Long T.M."/>
            <person name="Aerts A.L."/>
            <person name="Barry K."/>
            <person name="Choi C."/>
            <person name="Clum A."/>
            <person name="Coughlan A.Y."/>
            <person name="Deshpande S."/>
            <person name="Douglass A.P."/>
            <person name="Hanson S.J."/>
            <person name="Klenk H.-P."/>
            <person name="Labutti K."/>
            <person name="Lapidus A."/>
            <person name="Lindquist E."/>
            <person name="Lipzen A."/>
            <person name="Meier-Kolthoff J.P."/>
            <person name="Ohm R.A."/>
            <person name="Otillar R.P."/>
            <person name="Pangilinan J."/>
            <person name="Peng Y."/>
            <person name="Rokas A."/>
            <person name="Rosa C.A."/>
            <person name="Scheuner C."/>
            <person name="Sibirny A.A."/>
            <person name="Slot J.C."/>
            <person name="Stielow J.B."/>
            <person name="Sun H."/>
            <person name="Kurtzman C.P."/>
            <person name="Blackwell M."/>
            <person name="Grigoriev I.V."/>
            <person name="Jeffries T.W."/>
        </authorList>
    </citation>
    <scope>NUCLEOTIDE SEQUENCE [LARGE SCALE GENOMIC DNA]</scope>
    <source>
        <strain evidence="8">NRRL Y-12698</strain>
    </source>
</reference>
<dbReference type="EMBL" id="KV454429">
    <property type="protein sequence ID" value="ODQ80683.1"/>
    <property type="molecule type" value="Genomic_DNA"/>
</dbReference>
<dbReference type="OrthoDB" id="272245at2759"/>
<dbReference type="GeneID" id="30146389"/>
<dbReference type="PANTHER" id="PTHR11097:SF8">
    <property type="entry name" value="EXOSOME COMPLEX COMPONENT RRP42"/>
    <property type="match status" value="1"/>
</dbReference>
<sequence>MKLSPAERSYLHDSLALQPPIRPDARSPAQFRPLEASISFLPSSNGSARIRLSDGSECIVSVKSKVVLTANVSSLILVDVDVSGYRDDSNFVSNLNYHLQSILNSHFPTAVLRLTSRYSFKIFVDCVVLLHTSYPLGLLSLTTYLALKTTSLPKLVSEVNDEEVEEQPTFSDDWDQSTPLIPTNSTFQPPLLFVVAVVGDNVFIDPSREEQEVSENGMIIGYETQGVISPFNNISLSDREVKGMKLLHVIKAHLLVKKCGEEVLKALNSVAKDEGGNAIF</sequence>
<dbReference type="Proteomes" id="UP000094336">
    <property type="component" value="Unassembled WGS sequence"/>
</dbReference>
<dbReference type="GO" id="GO:0071028">
    <property type="term" value="P:nuclear mRNA surveillance"/>
    <property type="evidence" value="ECO:0007669"/>
    <property type="project" value="TreeGrafter"/>
</dbReference>
<name>A0A1E3QSK3_9ASCO</name>
<evidence type="ECO:0000256" key="2">
    <source>
        <dbReference type="ARBA" id="ARBA00004604"/>
    </source>
</evidence>
<evidence type="ECO:0000256" key="1">
    <source>
        <dbReference type="ARBA" id="ARBA00004496"/>
    </source>
</evidence>
<keyword evidence="5" id="KW-0271">Exosome</keyword>
<keyword evidence="8" id="KW-1185">Reference proteome</keyword>
<evidence type="ECO:0000256" key="6">
    <source>
        <dbReference type="ARBA" id="ARBA00042523"/>
    </source>
</evidence>
<proteinExistence type="inferred from homology"/>
<evidence type="ECO:0000256" key="4">
    <source>
        <dbReference type="ARBA" id="ARBA00022490"/>
    </source>
</evidence>
<keyword evidence="4" id="KW-0963">Cytoplasm</keyword>
<accession>A0A1E3QSK3</accession>
<dbReference type="GO" id="GO:0071038">
    <property type="term" value="P:TRAMP-dependent tRNA surveillance pathway"/>
    <property type="evidence" value="ECO:0007669"/>
    <property type="project" value="EnsemblFungi"/>
</dbReference>
<dbReference type="GO" id="GO:0034476">
    <property type="term" value="P:U5 snRNA 3'-end processing"/>
    <property type="evidence" value="ECO:0007669"/>
    <property type="project" value="TreeGrafter"/>
</dbReference>
<dbReference type="GO" id="GO:0034473">
    <property type="term" value="P:U1 snRNA 3'-end processing"/>
    <property type="evidence" value="ECO:0007669"/>
    <property type="project" value="TreeGrafter"/>
</dbReference>
<dbReference type="SUPFAM" id="SSF55666">
    <property type="entry name" value="Ribonuclease PH domain 2-like"/>
    <property type="match status" value="1"/>
</dbReference>
<dbReference type="GO" id="GO:0034475">
    <property type="term" value="P:U4 snRNA 3'-end processing"/>
    <property type="evidence" value="ECO:0007669"/>
    <property type="project" value="TreeGrafter"/>
</dbReference>
<dbReference type="AlphaFoldDB" id="A0A1E3QSK3"/>
<dbReference type="GO" id="GO:0000467">
    <property type="term" value="P:exonucleolytic trimming to generate mature 3'-end of 5.8S rRNA from tricistronic rRNA transcript (SSU-rRNA, 5.8S rRNA, LSU-rRNA)"/>
    <property type="evidence" value="ECO:0007669"/>
    <property type="project" value="EnsemblFungi"/>
</dbReference>
<dbReference type="InterPro" id="IPR027408">
    <property type="entry name" value="PNPase/RNase_PH_dom_sf"/>
</dbReference>
<evidence type="ECO:0000256" key="5">
    <source>
        <dbReference type="ARBA" id="ARBA00022835"/>
    </source>
</evidence>
<dbReference type="RefSeq" id="XP_018986011.1">
    <property type="nucleotide sequence ID" value="XM_019128536.1"/>
</dbReference>
<dbReference type="GO" id="GO:0005730">
    <property type="term" value="C:nucleolus"/>
    <property type="evidence" value="ECO:0007669"/>
    <property type="project" value="UniProtKB-SubCell"/>
</dbReference>
<dbReference type="GO" id="GO:0035925">
    <property type="term" value="F:mRNA 3'-UTR AU-rich region binding"/>
    <property type="evidence" value="ECO:0007669"/>
    <property type="project" value="TreeGrafter"/>
</dbReference>
<dbReference type="GO" id="GO:0071035">
    <property type="term" value="P:nuclear polyadenylation-dependent rRNA catabolic process"/>
    <property type="evidence" value="ECO:0007669"/>
    <property type="project" value="TreeGrafter"/>
</dbReference>
<evidence type="ECO:0000313" key="8">
    <source>
        <dbReference type="Proteomes" id="UP000094336"/>
    </source>
</evidence>
<evidence type="ECO:0000256" key="3">
    <source>
        <dbReference type="ARBA" id="ARBA00006678"/>
    </source>
</evidence>
<dbReference type="PANTHER" id="PTHR11097">
    <property type="entry name" value="EXOSOME COMPLEX EXONUCLEASE RIBOSOMAL RNA PROCESSING PROTEIN"/>
    <property type="match status" value="1"/>
</dbReference>
<dbReference type="InterPro" id="IPR050590">
    <property type="entry name" value="Exosome_comp_Rrp42_subfam"/>
</dbReference>
<dbReference type="GO" id="GO:0016075">
    <property type="term" value="P:rRNA catabolic process"/>
    <property type="evidence" value="ECO:0007669"/>
    <property type="project" value="EnsemblFungi"/>
</dbReference>
<dbReference type="Gene3D" id="3.30.230.70">
    <property type="entry name" value="GHMP Kinase, N-terminal domain"/>
    <property type="match status" value="1"/>
</dbReference>
<comment type="similarity">
    <text evidence="3">Belongs to the RNase PH family.</text>
</comment>
<dbReference type="GO" id="GO:0000176">
    <property type="term" value="C:nuclear exosome (RNase complex)"/>
    <property type="evidence" value="ECO:0007669"/>
    <property type="project" value="EnsemblFungi"/>
</dbReference>